<reference evidence="2 3" key="1">
    <citation type="submission" date="2017-05" db="EMBL/GenBank/DDBJ databases">
        <authorList>
            <person name="Varghese N."/>
            <person name="Submissions S."/>
        </authorList>
    </citation>
    <scope>NUCLEOTIDE SEQUENCE [LARGE SCALE GENOMIC DNA]</scope>
    <source>
        <strain evidence="2 3">DSM 29506</strain>
    </source>
</reference>
<protein>
    <submittedName>
        <fullName evidence="2">Pimeloyl-ACP methyl ester carboxylesterase</fullName>
    </submittedName>
</protein>
<dbReference type="OrthoDB" id="9815441at2"/>
<dbReference type="GO" id="GO:0003824">
    <property type="term" value="F:catalytic activity"/>
    <property type="evidence" value="ECO:0007669"/>
    <property type="project" value="InterPro"/>
</dbReference>
<proteinExistence type="predicted"/>
<evidence type="ECO:0000313" key="3">
    <source>
        <dbReference type="Proteomes" id="UP000316030"/>
    </source>
</evidence>
<dbReference type="SUPFAM" id="SSF53474">
    <property type="entry name" value="alpha/beta-Hydrolases"/>
    <property type="match status" value="1"/>
</dbReference>
<dbReference type="EMBL" id="FXTO01000019">
    <property type="protein sequence ID" value="SMO87026.1"/>
    <property type="molecule type" value="Genomic_DNA"/>
</dbReference>
<accession>A0A521ESV0</accession>
<dbReference type="InterPro" id="IPR000073">
    <property type="entry name" value="AB_hydrolase_1"/>
</dbReference>
<evidence type="ECO:0000259" key="1">
    <source>
        <dbReference type="Pfam" id="PF00561"/>
    </source>
</evidence>
<name>A0A521ESV0_9RHOB</name>
<dbReference type="Pfam" id="PF00561">
    <property type="entry name" value="Abhydrolase_1"/>
    <property type="match status" value="1"/>
</dbReference>
<dbReference type="AlphaFoldDB" id="A0A521ESV0"/>
<dbReference type="InterPro" id="IPR050266">
    <property type="entry name" value="AB_hydrolase_sf"/>
</dbReference>
<evidence type="ECO:0000313" key="2">
    <source>
        <dbReference type="EMBL" id="SMO87026.1"/>
    </source>
</evidence>
<gene>
    <name evidence="2" type="ORF">SAMN06265173_11927</name>
</gene>
<dbReference type="PRINTS" id="PR00111">
    <property type="entry name" value="ABHYDROLASE"/>
</dbReference>
<organism evidence="2 3">
    <name type="scientific">Thalassovita litoralis</name>
    <dbReference type="NCBI Taxonomy" id="1010611"/>
    <lineage>
        <taxon>Bacteria</taxon>
        <taxon>Pseudomonadati</taxon>
        <taxon>Pseudomonadota</taxon>
        <taxon>Alphaproteobacteria</taxon>
        <taxon>Rhodobacterales</taxon>
        <taxon>Roseobacteraceae</taxon>
        <taxon>Thalassovita</taxon>
    </lineage>
</organism>
<dbReference type="RefSeq" id="WP_142494023.1">
    <property type="nucleotide sequence ID" value="NZ_FXTO01000019.1"/>
</dbReference>
<dbReference type="PANTHER" id="PTHR43798">
    <property type="entry name" value="MONOACYLGLYCEROL LIPASE"/>
    <property type="match status" value="1"/>
</dbReference>
<dbReference type="Proteomes" id="UP000316030">
    <property type="component" value="Unassembled WGS sequence"/>
</dbReference>
<dbReference type="PRINTS" id="PR00412">
    <property type="entry name" value="EPOXHYDRLASE"/>
</dbReference>
<dbReference type="Gene3D" id="3.40.50.1820">
    <property type="entry name" value="alpha/beta hydrolase"/>
    <property type="match status" value="1"/>
</dbReference>
<keyword evidence="3" id="KW-1185">Reference proteome</keyword>
<feature type="domain" description="AB hydrolase-1" evidence="1">
    <location>
        <begin position="60"/>
        <end position="184"/>
    </location>
</feature>
<dbReference type="InterPro" id="IPR000639">
    <property type="entry name" value="Epox_hydrolase-like"/>
</dbReference>
<sequence length="315" mass="34083">MQIILWIALACVAAIAGWLGWNAWVTRKTAAKVAQAVPPRGKFIQISTGQLHYIDKGDGPPILMIHGLGAQLGNFDTGLADDLARDHRVIAVDRPGMGWSDRPDDADASPRAQAALIVEVIEALGLEKPLIVGHSLGGAIAMCLALDAPEKISGLALLAPLTMMPRETAPPFVGLNLPKPFKRWLISETLAIPASMKNADDVFYYIFGPDTVPREYSIAGGGLLGLRPVSFRNTSRDFLASGRNLKWMIGKYETLAVPVQILFGRDDRILDPADHGEKLADAHPHIKLHLTDGGHMLPLTHIAESAAFIRQADPR</sequence>
<dbReference type="InterPro" id="IPR029058">
    <property type="entry name" value="AB_hydrolase_fold"/>
</dbReference>